<dbReference type="Proteomes" id="UP000006732">
    <property type="component" value="Chromosome"/>
</dbReference>
<evidence type="ECO:0000256" key="1">
    <source>
        <dbReference type="SAM" id="MobiDB-lite"/>
    </source>
</evidence>
<dbReference type="HOGENOM" id="CLU_1979431_0_0_7"/>
<protein>
    <submittedName>
        <fullName evidence="2">Uncharacterized protein</fullName>
    </submittedName>
</protein>
<feature type="region of interest" description="Disordered" evidence="1">
    <location>
        <begin position="45"/>
        <end position="64"/>
    </location>
</feature>
<feature type="compositionally biased region" description="Basic and acidic residues" evidence="1">
    <location>
        <begin position="84"/>
        <end position="93"/>
    </location>
</feature>
<organism evidence="2 3">
    <name type="scientific">Pelobacter propionicus (strain DSM 2379 / NBRC 103807 / OttBd1)</name>
    <dbReference type="NCBI Taxonomy" id="338966"/>
    <lineage>
        <taxon>Bacteria</taxon>
        <taxon>Pseudomonadati</taxon>
        <taxon>Thermodesulfobacteriota</taxon>
        <taxon>Desulfuromonadia</taxon>
        <taxon>Desulfuromonadales</taxon>
        <taxon>Desulfuromonadaceae</taxon>
        <taxon>Pelobacter</taxon>
    </lineage>
</organism>
<keyword evidence="3" id="KW-1185">Reference proteome</keyword>
<dbReference type="EMBL" id="CP000482">
    <property type="protein sequence ID" value="ABK98183.1"/>
    <property type="molecule type" value="Genomic_DNA"/>
</dbReference>
<evidence type="ECO:0000313" key="3">
    <source>
        <dbReference type="Proteomes" id="UP000006732"/>
    </source>
</evidence>
<gene>
    <name evidence="2" type="ordered locus">Ppro_0552</name>
</gene>
<proteinExistence type="predicted"/>
<feature type="region of interest" description="Disordered" evidence="1">
    <location>
        <begin position="84"/>
        <end position="105"/>
    </location>
</feature>
<accession>A1ALG3</accession>
<dbReference type="KEGG" id="ppd:Ppro_0552"/>
<name>A1ALG3_PELPD</name>
<sequence>MVVHIPLNTRKFSQMMSALNSLLSRSFVSRLTILKIEKVKSPLGETSAEIGGGSGKMEMQAGSRAAEQDASLVAGWMSDENIVGRDDLHRENTDDGAAGQSERQSVVVSSRWYCRRIRLEAAALAA</sequence>
<evidence type="ECO:0000313" key="2">
    <source>
        <dbReference type="EMBL" id="ABK98183.1"/>
    </source>
</evidence>
<reference evidence="2 3" key="1">
    <citation type="submission" date="2006-10" db="EMBL/GenBank/DDBJ databases">
        <title>Complete sequence of chromosome of Pelobacter propionicus DSM 2379.</title>
        <authorList>
            <consortium name="US DOE Joint Genome Institute"/>
            <person name="Copeland A."/>
            <person name="Lucas S."/>
            <person name="Lapidus A."/>
            <person name="Barry K."/>
            <person name="Detter J.C."/>
            <person name="Glavina del Rio T."/>
            <person name="Hammon N."/>
            <person name="Israni S."/>
            <person name="Dalin E."/>
            <person name="Tice H."/>
            <person name="Pitluck S."/>
            <person name="Saunders E."/>
            <person name="Brettin T."/>
            <person name="Bruce D."/>
            <person name="Han C."/>
            <person name="Tapia R."/>
            <person name="Schmutz J."/>
            <person name="Larimer F."/>
            <person name="Land M."/>
            <person name="Hauser L."/>
            <person name="Kyrpides N."/>
            <person name="Kim E."/>
            <person name="Lovley D."/>
            <person name="Richardson P."/>
        </authorList>
    </citation>
    <scope>NUCLEOTIDE SEQUENCE [LARGE SCALE GENOMIC DNA]</scope>
    <source>
        <strain evidence="3">DSM 2379 / NBRC 103807 / OttBd1</strain>
    </source>
</reference>
<dbReference type="AlphaFoldDB" id="A1ALG3"/>